<name>A0ABV8X5E3_9LACT</name>
<comment type="caution">
    <text evidence="1">The sequence shown here is derived from an EMBL/GenBank/DDBJ whole genome shotgun (WGS) entry which is preliminary data.</text>
</comment>
<organism evidence="1 2">
    <name type="scientific">Chungangia koreensis</name>
    <dbReference type="NCBI Taxonomy" id="752657"/>
    <lineage>
        <taxon>Bacteria</taxon>
        <taxon>Bacillati</taxon>
        <taxon>Bacillota</taxon>
        <taxon>Bacilli</taxon>
        <taxon>Lactobacillales</taxon>
        <taxon>Chungangia</taxon>
    </lineage>
</organism>
<keyword evidence="2" id="KW-1185">Reference proteome</keyword>
<dbReference type="Proteomes" id="UP001595817">
    <property type="component" value="Unassembled WGS sequence"/>
</dbReference>
<proteinExistence type="predicted"/>
<dbReference type="EMBL" id="JBHSEC010000019">
    <property type="protein sequence ID" value="MFC4410640.1"/>
    <property type="molecule type" value="Genomic_DNA"/>
</dbReference>
<evidence type="ECO:0000313" key="2">
    <source>
        <dbReference type="Proteomes" id="UP001595817"/>
    </source>
</evidence>
<dbReference type="RefSeq" id="WP_378154709.1">
    <property type="nucleotide sequence ID" value="NZ_JBHSEC010000019.1"/>
</dbReference>
<protein>
    <submittedName>
        <fullName evidence="1">Uncharacterized protein</fullName>
    </submittedName>
</protein>
<accession>A0ABV8X5E3</accession>
<reference evidence="2" key="1">
    <citation type="journal article" date="2019" name="Int. J. Syst. Evol. Microbiol.">
        <title>The Global Catalogue of Microorganisms (GCM) 10K type strain sequencing project: providing services to taxonomists for standard genome sequencing and annotation.</title>
        <authorList>
            <consortium name="The Broad Institute Genomics Platform"/>
            <consortium name="The Broad Institute Genome Sequencing Center for Infectious Disease"/>
            <person name="Wu L."/>
            <person name="Ma J."/>
        </authorList>
    </citation>
    <scope>NUCLEOTIDE SEQUENCE [LARGE SCALE GENOMIC DNA]</scope>
    <source>
        <strain evidence="2">CCUG 59778</strain>
    </source>
</reference>
<gene>
    <name evidence="1" type="ORF">ACFOZY_09470</name>
</gene>
<sequence length="117" mass="13904">MDHYELLIKNMHQCISDINSFSKQLKQYVNRREHLRKWLVIVADQTTVTFRVAIGNMVFVDCLIVNLHSRTVTLMVHEEISEKVYAEIFTILSHYLMEFKQDRIAFLTCSPIQRLMD</sequence>
<evidence type="ECO:0000313" key="1">
    <source>
        <dbReference type="EMBL" id="MFC4410640.1"/>
    </source>
</evidence>